<dbReference type="InterPro" id="IPR008969">
    <property type="entry name" value="CarboxyPept-like_regulatory"/>
</dbReference>
<keyword evidence="2 7" id="KW-0813">Transport</keyword>
<dbReference type="Proteomes" id="UP001597032">
    <property type="component" value="Unassembled WGS sequence"/>
</dbReference>
<keyword evidence="4 7" id="KW-0812">Transmembrane</keyword>
<keyword evidence="6 7" id="KW-0998">Cell outer membrane</keyword>
<evidence type="ECO:0000256" key="3">
    <source>
        <dbReference type="ARBA" id="ARBA00022452"/>
    </source>
</evidence>
<protein>
    <submittedName>
        <fullName evidence="9">SusC/RagA family TonB-linked outer membrane protein</fullName>
    </submittedName>
</protein>
<dbReference type="InterPro" id="IPR023997">
    <property type="entry name" value="TonB-dep_OMP_SusC/RagA_CS"/>
</dbReference>
<dbReference type="PROSITE" id="PS52016">
    <property type="entry name" value="TONB_DEPENDENT_REC_3"/>
    <property type="match status" value="1"/>
</dbReference>
<comment type="similarity">
    <text evidence="7">Belongs to the TonB-dependent receptor family.</text>
</comment>
<dbReference type="Pfam" id="PF13715">
    <property type="entry name" value="CarbopepD_reg_2"/>
    <property type="match status" value="1"/>
</dbReference>
<gene>
    <name evidence="9" type="ORF">ACFQZW_06045</name>
</gene>
<keyword evidence="5 7" id="KW-0472">Membrane</keyword>
<evidence type="ECO:0000259" key="8">
    <source>
        <dbReference type="Pfam" id="PF07715"/>
    </source>
</evidence>
<comment type="caution">
    <text evidence="9">The sequence shown here is derived from an EMBL/GenBank/DDBJ whole genome shotgun (WGS) entry which is preliminary data.</text>
</comment>
<feature type="domain" description="TonB-dependent receptor plug" evidence="8">
    <location>
        <begin position="128"/>
        <end position="232"/>
    </location>
</feature>
<accession>A0ABW2Z7J6</accession>
<dbReference type="InterPro" id="IPR037066">
    <property type="entry name" value="Plug_dom_sf"/>
</dbReference>
<dbReference type="Gene3D" id="2.170.130.10">
    <property type="entry name" value="TonB-dependent receptor, plug domain"/>
    <property type="match status" value="1"/>
</dbReference>
<dbReference type="EMBL" id="JBHTIC010000006">
    <property type="protein sequence ID" value="MFD0761637.1"/>
    <property type="molecule type" value="Genomic_DNA"/>
</dbReference>
<evidence type="ECO:0000256" key="5">
    <source>
        <dbReference type="ARBA" id="ARBA00023136"/>
    </source>
</evidence>
<dbReference type="InterPro" id="IPR036942">
    <property type="entry name" value="Beta-barrel_TonB_sf"/>
</dbReference>
<evidence type="ECO:0000313" key="9">
    <source>
        <dbReference type="EMBL" id="MFD0761637.1"/>
    </source>
</evidence>
<proteinExistence type="inferred from homology"/>
<evidence type="ECO:0000313" key="10">
    <source>
        <dbReference type="Proteomes" id="UP001597032"/>
    </source>
</evidence>
<reference evidence="10" key="1">
    <citation type="journal article" date="2019" name="Int. J. Syst. Evol. Microbiol.">
        <title>The Global Catalogue of Microorganisms (GCM) 10K type strain sequencing project: providing services to taxonomists for standard genome sequencing and annotation.</title>
        <authorList>
            <consortium name="The Broad Institute Genomics Platform"/>
            <consortium name="The Broad Institute Genome Sequencing Center for Infectious Disease"/>
            <person name="Wu L."/>
            <person name="Ma J."/>
        </authorList>
    </citation>
    <scope>NUCLEOTIDE SEQUENCE [LARGE SCALE GENOMIC DNA]</scope>
    <source>
        <strain evidence="10">CCUG 60022</strain>
    </source>
</reference>
<evidence type="ECO:0000256" key="6">
    <source>
        <dbReference type="ARBA" id="ARBA00023237"/>
    </source>
</evidence>
<keyword evidence="3 7" id="KW-1134">Transmembrane beta strand</keyword>
<dbReference type="SUPFAM" id="SSF56935">
    <property type="entry name" value="Porins"/>
    <property type="match status" value="1"/>
</dbReference>
<dbReference type="NCBIfam" id="TIGR04057">
    <property type="entry name" value="SusC_RagA_signa"/>
    <property type="match status" value="1"/>
</dbReference>
<name>A0ABW2Z7J6_9FLAO</name>
<evidence type="ECO:0000256" key="7">
    <source>
        <dbReference type="PROSITE-ProRule" id="PRU01360"/>
    </source>
</evidence>
<evidence type="ECO:0000256" key="4">
    <source>
        <dbReference type="ARBA" id="ARBA00022692"/>
    </source>
</evidence>
<dbReference type="Gene3D" id="2.40.170.20">
    <property type="entry name" value="TonB-dependent receptor, beta-barrel domain"/>
    <property type="match status" value="1"/>
</dbReference>
<dbReference type="SUPFAM" id="SSF49464">
    <property type="entry name" value="Carboxypeptidase regulatory domain-like"/>
    <property type="match status" value="1"/>
</dbReference>
<dbReference type="NCBIfam" id="TIGR04056">
    <property type="entry name" value="OMP_RagA_SusC"/>
    <property type="match status" value="1"/>
</dbReference>
<dbReference type="InterPro" id="IPR023996">
    <property type="entry name" value="TonB-dep_OMP_SusC/RagA"/>
</dbReference>
<dbReference type="InterPro" id="IPR012910">
    <property type="entry name" value="Plug_dom"/>
</dbReference>
<dbReference type="Gene3D" id="2.60.40.1120">
    <property type="entry name" value="Carboxypeptidase-like, regulatory domain"/>
    <property type="match status" value="1"/>
</dbReference>
<keyword evidence="10" id="KW-1185">Reference proteome</keyword>
<dbReference type="Pfam" id="PF07715">
    <property type="entry name" value="Plug"/>
    <property type="match status" value="1"/>
</dbReference>
<evidence type="ECO:0000256" key="2">
    <source>
        <dbReference type="ARBA" id="ARBA00022448"/>
    </source>
</evidence>
<sequence>MKKQSTNQNQSFNSLFLLLFMLVTFGFTSNSFSQSIRVNGTITDTAGVPFPGATVTIKSNQSIGVQSDFEGNYSIEVPNKETVLVYSYLGYITQEITVGNQTTINVSLLEGAENLDEVIVIGYGTQKKSDVTGAIGQVKGDDLTQVVTTEPMDALQGKVAGVSVTSSSGSPGSAAEIMIRGVGSFGNNQPLYIVDGVQSDSYFLDANNIASIEVLKDAASGAIYGTRAANGVIIITTKKGKIGKPSVNIETSYSMNSARNKMNVLDADGYVSVHKQMFENAGVSLPTYVQNPPSVNTNWVDETHQNGNLYLLNARLSGASDFINYSVSGNYANEEGLLIGSGFSKKGINANIGITKEKLKVTTKLNYSETTTDPYKFSLRETYMISPLIPIYDETKQSGYGYRDGDIPDHRNPIGENDFLRQNHTNLKYFSGNVNVGYEIIDGLNINANLSMSNLNNYTFNFHEPFRVRDVQDTESREYSYVSEYISEFRRINQEYTANYNFEVKKNIFDVLIGYQRISEPFKETFTQGEGYKFDDDGNKIPAIILDPSFNTLNAFSDGTYTASGTNAEYALVSYFGRINYSFDNKYLVQASIRRDGSSKFGQNNKYGVFPSFAMGWKITEENFMKNQDFVDFLKLRLSWGQAGNDSALGYYDYVALISQGKSQDDGGYVFGMPQTSFLGSIARDLQNDDLQWETNTSSNFGLDFAFLENKFKGSMNYYNSKTADLLITKIVSPSAGINSPVINVGEFVNNGFEFELGYYNNYNEFNYSVFATLTTIHSEVTKLSSDDQVLYGVGLKYGSDHFVNQTKVGYEPGAFFMPTSLGIFQNQAEIDAHSLNGNLIQPDAAPGDLKFEDINNDGVINDDDAVYQGTAIPKFEYSLNLTADYKGFDFTVFLQGVGGNKIYNGNSFELLGMDSGRNFRTETLNAWTPTNTNTNIPRAVLGDPNLNTRASTRFLENGSYLRFKTLQVGYSLNSKVLENSFINKLRVYATGQNLITITDYKGLDPEIGGSILSRGIDRSLYPKYKSVIFGLQLQF</sequence>
<evidence type="ECO:0000256" key="1">
    <source>
        <dbReference type="ARBA" id="ARBA00004571"/>
    </source>
</evidence>
<comment type="subcellular location">
    <subcellularLocation>
        <location evidence="1 7">Cell outer membrane</location>
        <topology evidence="1 7">Multi-pass membrane protein</topology>
    </subcellularLocation>
</comment>
<dbReference type="InterPro" id="IPR039426">
    <property type="entry name" value="TonB-dep_rcpt-like"/>
</dbReference>
<dbReference type="RefSeq" id="WP_298262697.1">
    <property type="nucleotide sequence ID" value="NZ_JBHTIC010000006.1"/>
</dbReference>
<organism evidence="9 10">
    <name type="scientific">Lutibacter aestuarii</name>
    <dbReference type="NCBI Taxonomy" id="861111"/>
    <lineage>
        <taxon>Bacteria</taxon>
        <taxon>Pseudomonadati</taxon>
        <taxon>Bacteroidota</taxon>
        <taxon>Flavobacteriia</taxon>
        <taxon>Flavobacteriales</taxon>
        <taxon>Flavobacteriaceae</taxon>
        <taxon>Lutibacter</taxon>
    </lineage>
</organism>